<dbReference type="SUPFAM" id="SSF57850">
    <property type="entry name" value="RING/U-box"/>
    <property type="match status" value="1"/>
</dbReference>
<dbReference type="Pfam" id="PF13639">
    <property type="entry name" value="zf-RING_2"/>
    <property type="match status" value="1"/>
</dbReference>
<dbReference type="SMART" id="SM00184">
    <property type="entry name" value="RING"/>
    <property type="match status" value="1"/>
</dbReference>
<reference evidence="11" key="1">
    <citation type="submission" date="2015-04" db="EMBL/GenBank/DDBJ databases">
        <title>The genome sequence of the plant pathogenic Rhizarian Plasmodiophora brassicae reveals insights in its biotrophic life cycle and the origin of chitin synthesis.</title>
        <authorList>
            <person name="Schwelm A."/>
            <person name="Fogelqvist J."/>
            <person name="Knaust A."/>
            <person name="Julke S."/>
            <person name="Lilja T."/>
            <person name="Dhandapani V."/>
            <person name="Bonilla-Rosso G."/>
            <person name="Karlsson M."/>
            <person name="Shevchenko A."/>
            <person name="Choi S.R."/>
            <person name="Kim H.G."/>
            <person name="Park J.Y."/>
            <person name="Lim Y.P."/>
            <person name="Ludwig-Muller J."/>
            <person name="Dixelius C."/>
        </authorList>
    </citation>
    <scope>NUCLEOTIDE SEQUENCE</scope>
    <source>
        <tissue evidence="11">Potato root galls</tissue>
    </source>
</reference>
<feature type="domain" description="RING-type" evidence="10">
    <location>
        <begin position="104"/>
        <end position="145"/>
    </location>
</feature>
<evidence type="ECO:0000256" key="6">
    <source>
        <dbReference type="ARBA" id="ARBA00022833"/>
    </source>
</evidence>
<evidence type="ECO:0000256" key="8">
    <source>
        <dbReference type="ARBA" id="ARBA00023163"/>
    </source>
</evidence>
<dbReference type="AlphaFoldDB" id="A0A0H5QK39"/>
<dbReference type="PROSITE" id="PS50089">
    <property type="entry name" value="ZF_RING_2"/>
    <property type="match status" value="1"/>
</dbReference>
<name>A0A0H5QK39_9EUKA</name>
<evidence type="ECO:0000256" key="2">
    <source>
        <dbReference type="ARBA" id="ARBA00012483"/>
    </source>
</evidence>
<dbReference type="PANTHER" id="PTHR46077">
    <property type="entry name" value="E3 UBIQUITIN-PROTEIN LIGASE TOPORS"/>
    <property type="match status" value="1"/>
</dbReference>
<evidence type="ECO:0000256" key="5">
    <source>
        <dbReference type="ARBA" id="ARBA00022771"/>
    </source>
</evidence>
<evidence type="ECO:0000259" key="10">
    <source>
        <dbReference type="PROSITE" id="PS50089"/>
    </source>
</evidence>
<protein>
    <recommendedName>
        <fullName evidence="2">RING-type E3 ubiquitin transferase</fullName>
        <ecNumber evidence="2">2.3.2.27</ecNumber>
    </recommendedName>
</protein>
<dbReference type="PANTHER" id="PTHR46077:SF1">
    <property type="entry name" value="TOP1 BINDING ARGININE_SERINE RICH PROTEIN, E3 UBIQUITIN LIGASE"/>
    <property type="match status" value="1"/>
</dbReference>
<dbReference type="PROSITE" id="PS00518">
    <property type="entry name" value="ZF_RING_1"/>
    <property type="match status" value="1"/>
</dbReference>
<proteinExistence type="predicted"/>
<keyword evidence="3" id="KW-0808">Transferase</keyword>
<evidence type="ECO:0000256" key="4">
    <source>
        <dbReference type="ARBA" id="ARBA00022723"/>
    </source>
</evidence>
<comment type="catalytic activity">
    <reaction evidence="1">
        <text>S-ubiquitinyl-[E2 ubiquitin-conjugating enzyme]-L-cysteine + [acceptor protein]-L-lysine = [E2 ubiquitin-conjugating enzyme]-L-cysteine + N(6)-ubiquitinyl-[acceptor protein]-L-lysine.</text>
        <dbReference type="EC" id="2.3.2.27"/>
    </reaction>
</comment>
<organism evidence="11">
    <name type="scientific">Spongospora subterranea</name>
    <dbReference type="NCBI Taxonomy" id="70186"/>
    <lineage>
        <taxon>Eukaryota</taxon>
        <taxon>Sar</taxon>
        <taxon>Rhizaria</taxon>
        <taxon>Endomyxa</taxon>
        <taxon>Phytomyxea</taxon>
        <taxon>Plasmodiophorida</taxon>
        <taxon>Plasmodiophoridae</taxon>
        <taxon>Spongospora</taxon>
    </lineage>
</organism>
<dbReference type="InterPro" id="IPR001841">
    <property type="entry name" value="Znf_RING"/>
</dbReference>
<keyword evidence="7" id="KW-0805">Transcription regulation</keyword>
<dbReference type="EMBL" id="HACM01001545">
    <property type="protein sequence ID" value="CRZ01987.1"/>
    <property type="molecule type" value="Transcribed_RNA"/>
</dbReference>
<keyword evidence="5 9" id="KW-0863">Zinc-finger</keyword>
<evidence type="ECO:0000256" key="7">
    <source>
        <dbReference type="ARBA" id="ARBA00023015"/>
    </source>
</evidence>
<dbReference type="EC" id="2.3.2.27" evidence="2"/>
<keyword evidence="6" id="KW-0862">Zinc</keyword>
<dbReference type="GO" id="GO:0008270">
    <property type="term" value="F:zinc ion binding"/>
    <property type="evidence" value="ECO:0007669"/>
    <property type="project" value="UniProtKB-KW"/>
</dbReference>
<keyword evidence="4" id="KW-0479">Metal-binding</keyword>
<sequence length="182" mass="20636">MTDHPTLRDTDDELSASIAEILRNNRALSRLCVPFSPSQSTDLDLWRSRKRPHDNSNPTLDVMLGLTCPDIVISASVTRRTPPQISAVKAVVERLELDLSEYACRICLGDMTRTSLAIVVPCFHRFCYYCIRAWLRRSQRCALCQQPADALIYSIRSNTAYKARYFSGDMGPFSIDRGSRFP</sequence>
<dbReference type="InterPro" id="IPR013083">
    <property type="entry name" value="Znf_RING/FYVE/PHD"/>
</dbReference>
<dbReference type="InterPro" id="IPR017907">
    <property type="entry name" value="Znf_RING_CS"/>
</dbReference>
<accession>A0A0H5QK39</accession>
<keyword evidence="8" id="KW-0804">Transcription</keyword>
<dbReference type="GO" id="GO:0006513">
    <property type="term" value="P:protein monoubiquitination"/>
    <property type="evidence" value="ECO:0007669"/>
    <property type="project" value="TreeGrafter"/>
</dbReference>
<evidence type="ECO:0000256" key="9">
    <source>
        <dbReference type="PROSITE-ProRule" id="PRU00175"/>
    </source>
</evidence>
<evidence type="ECO:0000256" key="1">
    <source>
        <dbReference type="ARBA" id="ARBA00000900"/>
    </source>
</evidence>
<dbReference type="GO" id="GO:0061630">
    <property type="term" value="F:ubiquitin protein ligase activity"/>
    <property type="evidence" value="ECO:0007669"/>
    <property type="project" value="UniProtKB-EC"/>
</dbReference>
<dbReference type="GO" id="GO:0000209">
    <property type="term" value="P:protein polyubiquitination"/>
    <property type="evidence" value="ECO:0007669"/>
    <property type="project" value="TreeGrafter"/>
</dbReference>
<evidence type="ECO:0000313" key="11">
    <source>
        <dbReference type="EMBL" id="CRZ01987.1"/>
    </source>
</evidence>
<dbReference type="Gene3D" id="3.30.40.10">
    <property type="entry name" value="Zinc/RING finger domain, C3HC4 (zinc finger)"/>
    <property type="match status" value="1"/>
</dbReference>
<evidence type="ECO:0000256" key="3">
    <source>
        <dbReference type="ARBA" id="ARBA00022679"/>
    </source>
</evidence>